<protein>
    <recommendedName>
        <fullName evidence="3">Xylose isomerase-like TIM barrel domain-containing protein</fullName>
    </recommendedName>
</protein>
<dbReference type="Proteomes" id="UP000229317">
    <property type="component" value="Unassembled WGS sequence"/>
</dbReference>
<evidence type="ECO:0000313" key="1">
    <source>
        <dbReference type="EMBL" id="PIQ75310.1"/>
    </source>
</evidence>
<comment type="caution">
    <text evidence="1">The sequence shown here is derived from an EMBL/GenBank/DDBJ whole genome shotgun (WGS) entry which is preliminary data.</text>
</comment>
<evidence type="ECO:0008006" key="3">
    <source>
        <dbReference type="Google" id="ProtNLM"/>
    </source>
</evidence>
<dbReference type="SUPFAM" id="SSF51658">
    <property type="entry name" value="Xylose isomerase-like"/>
    <property type="match status" value="1"/>
</dbReference>
<organism evidence="1 2">
    <name type="scientific">Candidatus Portnoybacteria bacterium CG11_big_fil_rev_8_21_14_0_20_40_15</name>
    <dbReference type="NCBI Taxonomy" id="1974817"/>
    <lineage>
        <taxon>Bacteria</taxon>
        <taxon>Candidatus Portnoyibacteriota</taxon>
    </lineage>
</organism>
<gene>
    <name evidence="1" type="ORF">COV84_01890</name>
</gene>
<dbReference type="InterPro" id="IPR036237">
    <property type="entry name" value="Xyl_isomerase-like_sf"/>
</dbReference>
<accession>A0A2H0KT30</accession>
<sequence>MGKRAHAVNRRFSHFQKGGLKMDAKNVLQIGPTTGWLFAQKIYDLPAHQKFLKEAGANAVELVMYLEEEERQRTSLSGKIDASFVSLHLDDYYPEKSLSNQALLVKAIFDKHRAVAGVMHPINIPGFFFEALAALGVSVAIENMDANKPCGYHPRELWDLMEKHDLGFVLDSQHAFEHDKDMHHAWDLFEMGRTRLRYLHVSGQSQESIHSLVHKSENAKMIVDFVGKVLSQVKVPIILEGKYTTVSEVKKEIDFLKQELGF</sequence>
<dbReference type="Gene3D" id="3.20.20.150">
    <property type="entry name" value="Divalent-metal-dependent TIM barrel enzymes"/>
    <property type="match status" value="1"/>
</dbReference>
<reference evidence="1 2" key="1">
    <citation type="submission" date="2017-09" db="EMBL/GenBank/DDBJ databases">
        <title>Depth-based differentiation of microbial function through sediment-hosted aquifers and enrichment of novel symbionts in the deep terrestrial subsurface.</title>
        <authorList>
            <person name="Probst A.J."/>
            <person name="Ladd B."/>
            <person name="Jarett J.K."/>
            <person name="Geller-Mcgrath D.E."/>
            <person name="Sieber C.M."/>
            <person name="Emerson J.B."/>
            <person name="Anantharaman K."/>
            <person name="Thomas B.C."/>
            <person name="Malmstrom R."/>
            <person name="Stieglmeier M."/>
            <person name="Klingl A."/>
            <person name="Woyke T."/>
            <person name="Ryan C.M."/>
            <person name="Banfield J.F."/>
        </authorList>
    </citation>
    <scope>NUCLEOTIDE SEQUENCE [LARGE SCALE GENOMIC DNA]</scope>
    <source>
        <strain evidence="1">CG11_big_fil_rev_8_21_14_0_20_40_15</strain>
    </source>
</reference>
<name>A0A2H0KT30_9BACT</name>
<dbReference type="EMBL" id="PCVO01000029">
    <property type="protein sequence ID" value="PIQ75310.1"/>
    <property type="molecule type" value="Genomic_DNA"/>
</dbReference>
<proteinExistence type="predicted"/>
<evidence type="ECO:0000313" key="2">
    <source>
        <dbReference type="Proteomes" id="UP000229317"/>
    </source>
</evidence>
<dbReference type="AlphaFoldDB" id="A0A2H0KT30"/>